<dbReference type="EMBL" id="JAMPLM010000003">
    <property type="protein sequence ID" value="MEP1057989.1"/>
    <property type="molecule type" value="Genomic_DNA"/>
</dbReference>
<keyword evidence="2" id="KW-1185">Reference proteome</keyword>
<gene>
    <name evidence="1" type="ORF">NDI38_06020</name>
</gene>
<name>A0ABV0KI23_9CYAN</name>
<comment type="caution">
    <text evidence="1">The sequence shown here is derived from an EMBL/GenBank/DDBJ whole genome shotgun (WGS) entry which is preliminary data.</text>
</comment>
<sequence length="84" mass="9219">MRTLTSLVVLSERTTLVLMAMRAPFFELRSLIAASCHPVHLGFTSCFPIGADGSSPEQDAVFKRQGSFWQGGFLVPCLERGESQ</sequence>
<dbReference type="RefSeq" id="WP_190451415.1">
    <property type="nucleotide sequence ID" value="NZ_JAMPLM010000003.1"/>
</dbReference>
<proteinExistence type="predicted"/>
<protein>
    <recommendedName>
        <fullName evidence="3">Secreted protein</fullName>
    </recommendedName>
</protein>
<accession>A0ABV0KI23</accession>
<evidence type="ECO:0008006" key="3">
    <source>
        <dbReference type="Google" id="ProtNLM"/>
    </source>
</evidence>
<evidence type="ECO:0000313" key="1">
    <source>
        <dbReference type="EMBL" id="MEP1057989.1"/>
    </source>
</evidence>
<organism evidence="1 2">
    <name type="scientific">Stenomitos frigidus AS-A4</name>
    <dbReference type="NCBI Taxonomy" id="2933935"/>
    <lineage>
        <taxon>Bacteria</taxon>
        <taxon>Bacillati</taxon>
        <taxon>Cyanobacteriota</taxon>
        <taxon>Cyanophyceae</taxon>
        <taxon>Leptolyngbyales</taxon>
        <taxon>Leptolyngbyaceae</taxon>
        <taxon>Stenomitos</taxon>
    </lineage>
</organism>
<reference evidence="1 2" key="1">
    <citation type="submission" date="2022-04" db="EMBL/GenBank/DDBJ databases">
        <title>Positive selection, recombination, and allopatry shape intraspecific diversity of widespread and dominant cyanobacteria.</title>
        <authorList>
            <person name="Wei J."/>
            <person name="Shu W."/>
            <person name="Hu C."/>
        </authorList>
    </citation>
    <scope>NUCLEOTIDE SEQUENCE [LARGE SCALE GENOMIC DNA]</scope>
    <source>
        <strain evidence="1 2">AS-A4</strain>
    </source>
</reference>
<dbReference type="Proteomes" id="UP001476950">
    <property type="component" value="Unassembled WGS sequence"/>
</dbReference>
<evidence type="ECO:0000313" key="2">
    <source>
        <dbReference type="Proteomes" id="UP001476950"/>
    </source>
</evidence>